<protein>
    <recommendedName>
        <fullName evidence="4">A-kinase-interacting protein 1</fullName>
    </recommendedName>
</protein>
<evidence type="ECO:0000313" key="3">
    <source>
        <dbReference type="Proteomes" id="UP001162483"/>
    </source>
</evidence>
<name>A0ABN9AG49_9NEOB</name>
<feature type="region of interest" description="Disordered" evidence="1">
    <location>
        <begin position="1"/>
        <end position="53"/>
    </location>
</feature>
<evidence type="ECO:0008006" key="4">
    <source>
        <dbReference type="Google" id="ProtNLM"/>
    </source>
</evidence>
<keyword evidence="3" id="KW-1185">Reference proteome</keyword>
<sequence>MAAQYRQMEESLRRTSQRSREVLERARRREVDWGAPHRQEGIRTQDAEDDGDPVTLEESFTAMSHFMRHTTQLCKAYHSCIPPRGIDEQEKQHIGRFHVRRSQWAEQRTGSRPNLPSNPLPPPGKKRTDPRDIYIEVAPGTYRISAGSPDCQAQTQIVNVTPGQSVDLTFHV</sequence>
<dbReference type="EMBL" id="CATNWA010000230">
    <property type="protein sequence ID" value="CAI9534828.1"/>
    <property type="molecule type" value="Genomic_DNA"/>
</dbReference>
<accession>A0ABN9AG49</accession>
<comment type="caution">
    <text evidence="2">The sequence shown here is derived from an EMBL/GenBank/DDBJ whole genome shotgun (WGS) entry which is preliminary data.</text>
</comment>
<dbReference type="PANTHER" id="PTHR14330:SF2">
    <property type="entry name" value="A-KINASE-INTERACTING PROTEIN 1"/>
    <property type="match status" value="1"/>
</dbReference>
<reference evidence="2" key="1">
    <citation type="submission" date="2023-05" db="EMBL/GenBank/DDBJ databases">
        <authorList>
            <person name="Stuckert A."/>
        </authorList>
    </citation>
    <scope>NUCLEOTIDE SEQUENCE</scope>
</reference>
<feature type="compositionally biased region" description="Basic and acidic residues" evidence="1">
    <location>
        <begin position="7"/>
        <end position="46"/>
    </location>
</feature>
<evidence type="ECO:0000256" key="1">
    <source>
        <dbReference type="SAM" id="MobiDB-lite"/>
    </source>
</evidence>
<dbReference type="PANTHER" id="PTHR14330">
    <property type="entry name" value="A-KINASE-INTERACTING PROTEIN 1"/>
    <property type="match status" value="1"/>
</dbReference>
<evidence type="ECO:0000313" key="2">
    <source>
        <dbReference type="EMBL" id="CAI9534828.1"/>
    </source>
</evidence>
<gene>
    <name evidence="2" type="ORF">SPARVUS_LOCUS724786</name>
</gene>
<dbReference type="Proteomes" id="UP001162483">
    <property type="component" value="Unassembled WGS sequence"/>
</dbReference>
<organism evidence="2 3">
    <name type="scientific">Staurois parvus</name>
    <dbReference type="NCBI Taxonomy" id="386267"/>
    <lineage>
        <taxon>Eukaryota</taxon>
        <taxon>Metazoa</taxon>
        <taxon>Chordata</taxon>
        <taxon>Craniata</taxon>
        <taxon>Vertebrata</taxon>
        <taxon>Euteleostomi</taxon>
        <taxon>Amphibia</taxon>
        <taxon>Batrachia</taxon>
        <taxon>Anura</taxon>
        <taxon>Neobatrachia</taxon>
        <taxon>Ranoidea</taxon>
        <taxon>Ranidae</taxon>
        <taxon>Staurois</taxon>
    </lineage>
</organism>
<dbReference type="InterPro" id="IPR033214">
    <property type="entry name" value="AKIP1"/>
</dbReference>
<feature type="region of interest" description="Disordered" evidence="1">
    <location>
        <begin position="102"/>
        <end position="130"/>
    </location>
</feature>
<proteinExistence type="predicted"/>